<accession>A0AAP5H776</accession>
<keyword evidence="1" id="KW-0812">Transmembrane</keyword>
<proteinExistence type="predicted"/>
<reference evidence="2" key="1">
    <citation type="submission" date="2023-07" db="EMBL/GenBank/DDBJ databases">
        <title>Sorghum-associated microbial communities from plants grown in Nebraska, USA.</title>
        <authorList>
            <person name="Schachtman D."/>
        </authorList>
    </citation>
    <scope>NUCLEOTIDE SEQUENCE</scope>
    <source>
        <strain evidence="2">BE80</strain>
    </source>
</reference>
<name>A0AAP5H776_PAEAM</name>
<evidence type="ECO:0000256" key="1">
    <source>
        <dbReference type="SAM" id="Phobius"/>
    </source>
</evidence>
<keyword evidence="1" id="KW-1133">Transmembrane helix</keyword>
<dbReference type="EMBL" id="JAVDTR010000017">
    <property type="protein sequence ID" value="MDR6726460.1"/>
    <property type="molecule type" value="Genomic_DNA"/>
</dbReference>
<evidence type="ECO:0000313" key="2">
    <source>
        <dbReference type="EMBL" id="MDR6726460.1"/>
    </source>
</evidence>
<comment type="caution">
    <text evidence="2">The sequence shown here is derived from an EMBL/GenBank/DDBJ whole genome shotgun (WGS) entry which is preliminary data.</text>
</comment>
<organism evidence="2 3">
    <name type="scientific">Paenibacillus amylolyticus</name>
    <dbReference type="NCBI Taxonomy" id="1451"/>
    <lineage>
        <taxon>Bacteria</taxon>
        <taxon>Bacillati</taxon>
        <taxon>Bacillota</taxon>
        <taxon>Bacilli</taxon>
        <taxon>Bacillales</taxon>
        <taxon>Paenibacillaceae</taxon>
        <taxon>Paenibacillus</taxon>
    </lineage>
</organism>
<feature type="transmembrane region" description="Helical" evidence="1">
    <location>
        <begin position="37"/>
        <end position="56"/>
    </location>
</feature>
<keyword evidence="1" id="KW-0472">Membrane</keyword>
<dbReference type="RefSeq" id="WP_056697353.1">
    <property type="nucleotide sequence ID" value="NZ_JAVDTR010000017.1"/>
</dbReference>
<dbReference type="Proteomes" id="UP001254832">
    <property type="component" value="Unassembled WGS sequence"/>
</dbReference>
<evidence type="ECO:0000313" key="3">
    <source>
        <dbReference type="Proteomes" id="UP001254832"/>
    </source>
</evidence>
<gene>
    <name evidence="2" type="ORF">J2W91_004971</name>
</gene>
<sequence length="64" mass="7216">MKRYNFWSPLLLIAVALITRSLVTNLGLVFGMSHEAASNIAIIAMIIAALIMFNRLTKARRNRK</sequence>
<protein>
    <submittedName>
        <fullName evidence="2">Uncharacterized protein</fullName>
    </submittedName>
</protein>
<dbReference type="AlphaFoldDB" id="A0AAP5H776"/>